<dbReference type="FunFam" id="2.60.40.10:FF:000495">
    <property type="entry name" value="Periplasmic beta-glucosidase"/>
    <property type="match status" value="1"/>
</dbReference>
<dbReference type="InterPro" id="IPR013783">
    <property type="entry name" value="Ig-like_fold"/>
</dbReference>
<comment type="similarity">
    <text evidence="1">Belongs to the glycosyl hydrolase 3 family.</text>
</comment>
<dbReference type="Pfam" id="PF14310">
    <property type="entry name" value="Fn3-like"/>
    <property type="match status" value="1"/>
</dbReference>
<evidence type="ECO:0000256" key="1">
    <source>
        <dbReference type="ARBA" id="ARBA00005336"/>
    </source>
</evidence>
<gene>
    <name evidence="4" type="ORF">DDQ68_03720</name>
</gene>
<keyword evidence="5" id="KW-1185">Reference proteome</keyword>
<name>A0A2Z3GGG0_9BACT</name>
<dbReference type="Proteomes" id="UP000245999">
    <property type="component" value="Chromosome"/>
</dbReference>
<dbReference type="InterPro" id="IPR050288">
    <property type="entry name" value="Cellulose_deg_GH3"/>
</dbReference>
<reference evidence="5" key="1">
    <citation type="submission" date="2018-04" db="EMBL/GenBank/DDBJ databases">
        <title>Complete genome of Antarctic heterotrophic bacterium Hymenobacter nivis.</title>
        <authorList>
            <person name="Terashima M."/>
        </authorList>
    </citation>
    <scope>NUCLEOTIDE SEQUENCE [LARGE SCALE GENOMIC DNA]</scope>
    <source>
        <strain evidence="5">NBRC 111535</strain>
    </source>
</reference>
<dbReference type="GO" id="GO:0005975">
    <property type="term" value="P:carbohydrate metabolic process"/>
    <property type="evidence" value="ECO:0007669"/>
    <property type="project" value="InterPro"/>
</dbReference>
<organism evidence="4 5">
    <name type="scientific">Hymenobacter nivis</name>
    <dbReference type="NCBI Taxonomy" id="1850093"/>
    <lineage>
        <taxon>Bacteria</taxon>
        <taxon>Pseudomonadati</taxon>
        <taxon>Bacteroidota</taxon>
        <taxon>Cytophagia</taxon>
        <taxon>Cytophagales</taxon>
        <taxon>Hymenobacteraceae</taxon>
        <taxon>Hymenobacter</taxon>
    </lineage>
</organism>
<dbReference type="InterPro" id="IPR036881">
    <property type="entry name" value="Glyco_hydro_3_C_sf"/>
</dbReference>
<dbReference type="PANTHER" id="PTHR42715:SF10">
    <property type="entry name" value="BETA-GLUCOSIDASE"/>
    <property type="match status" value="1"/>
</dbReference>
<dbReference type="EMBL" id="CP029145">
    <property type="protein sequence ID" value="AWM31978.1"/>
    <property type="molecule type" value="Genomic_DNA"/>
</dbReference>
<sequence>MGKPSENTYAEGIYVGYRYYSTFKVKPAYEFGYELSYTTFAYGKLHLSAPTLAGKITASIQVTNSGEVAGEEVAQLYVHAPTGALAKPEIKLKAFAKTGLLAPGQSQTLTFALTAADLASYNTATESWVADAGTYTVRVGASSLAIKQAATFRYPRPRRWRRAASCWPPRGPSRK</sequence>
<proteinExistence type="inferred from homology"/>
<dbReference type="Gene3D" id="3.40.50.1700">
    <property type="entry name" value="Glycoside hydrolase family 3 C-terminal domain"/>
    <property type="match status" value="1"/>
</dbReference>
<dbReference type="InterPro" id="IPR026891">
    <property type="entry name" value="Fn3-like"/>
</dbReference>
<evidence type="ECO:0000313" key="5">
    <source>
        <dbReference type="Proteomes" id="UP000245999"/>
    </source>
</evidence>
<accession>A0A2Z3GGG0</accession>
<dbReference type="RefSeq" id="WP_109654962.1">
    <property type="nucleotide sequence ID" value="NZ_CP029145.1"/>
</dbReference>
<keyword evidence="2" id="KW-0378">Hydrolase</keyword>
<dbReference type="KEGG" id="hnv:DDQ68_03720"/>
<dbReference type="Gene3D" id="2.60.40.10">
    <property type="entry name" value="Immunoglobulins"/>
    <property type="match status" value="1"/>
</dbReference>
<dbReference type="GO" id="GO:0008422">
    <property type="term" value="F:beta-glucosidase activity"/>
    <property type="evidence" value="ECO:0007669"/>
    <property type="project" value="UniProtKB-ARBA"/>
</dbReference>
<dbReference type="AlphaFoldDB" id="A0A2Z3GGG0"/>
<evidence type="ECO:0000256" key="2">
    <source>
        <dbReference type="ARBA" id="ARBA00022801"/>
    </source>
</evidence>
<protein>
    <recommendedName>
        <fullName evidence="3">Fibronectin type III-like domain-containing protein</fullName>
    </recommendedName>
</protein>
<evidence type="ECO:0000259" key="3">
    <source>
        <dbReference type="SMART" id="SM01217"/>
    </source>
</evidence>
<dbReference type="PANTHER" id="PTHR42715">
    <property type="entry name" value="BETA-GLUCOSIDASE"/>
    <property type="match status" value="1"/>
</dbReference>
<feature type="domain" description="Fibronectin type III-like" evidence="3">
    <location>
        <begin position="72"/>
        <end position="143"/>
    </location>
</feature>
<dbReference type="OrthoDB" id="9805821at2"/>
<evidence type="ECO:0000313" key="4">
    <source>
        <dbReference type="EMBL" id="AWM31978.1"/>
    </source>
</evidence>
<dbReference type="SMART" id="SM01217">
    <property type="entry name" value="Fn3_like"/>
    <property type="match status" value="1"/>
</dbReference>